<dbReference type="EMBL" id="MVGT01001547">
    <property type="protein sequence ID" value="OVA11735.1"/>
    <property type="molecule type" value="Genomic_DNA"/>
</dbReference>
<protein>
    <submittedName>
        <fullName evidence="4">Mannose-binding lectin</fullName>
    </submittedName>
</protein>
<evidence type="ECO:0000256" key="1">
    <source>
        <dbReference type="ARBA" id="ARBA00022734"/>
    </source>
</evidence>
<dbReference type="OrthoDB" id="1901752at2759"/>
<keyword evidence="1 4" id="KW-0430">Lectin</keyword>
<dbReference type="InterPro" id="IPR033734">
    <property type="entry name" value="Jacalin-like_lectin_dom_plant"/>
</dbReference>
<dbReference type="PANTHER" id="PTHR47293:SF15">
    <property type="entry name" value="JACALIN-RELATED LECTIN 19"/>
    <property type="match status" value="1"/>
</dbReference>
<dbReference type="SUPFAM" id="SSF51101">
    <property type="entry name" value="Mannose-binding lectins"/>
    <property type="match status" value="1"/>
</dbReference>
<dbReference type="InterPro" id="IPR036404">
    <property type="entry name" value="Jacalin-like_lectin_dom_sf"/>
</dbReference>
<dbReference type="PROSITE" id="PS51752">
    <property type="entry name" value="JACALIN_LECTIN"/>
    <property type="match status" value="1"/>
</dbReference>
<dbReference type="Gene3D" id="2.100.10.30">
    <property type="entry name" value="Jacalin-like lectin domain"/>
    <property type="match status" value="1"/>
</dbReference>
<evidence type="ECO:0000313" key="4">
    <source>
        <dbReference type="EMBL" id="OVA11735.1"/>
    </source>
</evidence>
<keyword evidence="5" id="KW-1185">Reference proteome</keyword>
<dbReference type="PANTHER" id="PTHR47293">
    <property type="entry name" value="JACALIN-RELATED LECTIN 3"/>
    <property type="match status" value="1"/>
</dbReference>
<dbReference type="CDD" id="cd09612">
    <property type="entry name" value="Jacalin"/>
    <property type="match status" value="1"/>
</dbReference>
<dbReference type="AlphaFoldDB" id="A0A200QMS0"/>
<dbReference type="SMART" id="SM00915">
    <property type="entry name" value="Jacalin"/>
    <property type="match status" value="1"/>
</dbReference>
<gene>
    <name evidence="4" type="ORF">BVC80_41g23</name>
</gene>
<dbReference type="STRING" id="56857.A0A200QMS0"/>
<dbReference type="OMA" id="TTNRREY"/>
<dbReference type="InterPro" id="IPR001229">
    <property type="entry name" value="Jacalin-like_lectin_dom"/>
</dbReference>
<sequence length="125" mass="14011">MQINLRYPEEFLTSVSGYYSPAVHGGTAVIRSLMFTSNQRTFGPFGIEEGTPFSFPMDGGLIVGFRGRSGWYLDAIGFSVSRPHTSTFFDRVQLKLQQLLGPKNGDETLKSKPKHKPKPGRDYTY</sequence>
<evidence type="ECO:0000313" key="5">
    <source>
        <dbReference type="Proteomes" id="UP000195402"/>
    </source>
</evidence>
<dbReference type="Proteomes" id="UP000195402">
    <property type="component" value="Unassembled WGS sequence"/>
</dbReference>
<organism evidence="4 5">
    <name type="scientific">Macleaya cordata</name>
    <name type="common">Five-seeded plume-poppy</name>
    <name type="synonym">Bocconia cordata</name>
    <dbReference type="NCBI Taxonomy" id="56857"/>
    <lineage>
        <taxon>Eukaryota</taxon>
        <taxon>Viridiplantae</taxon>
        <taxon>Streptophyta</taxon>
        <taxon>Embryophyta</taxon>
        <taxon>Tracheophyta</taxon>
        <taxon>Spermatophyta</taxon>
        <taxon>Magnoliopsida</taxon>
        <taxon>Ranunculales</taxon>
        <taxon>Papaveraceae</taxon>
        <taxon>Papaveroideae</taxon>
        <taxon>Macleaya</taxon>
    </lineage>
</organism>
<evidence type="ECO:0000259" key="3">
    <source>
        <dbReference type="PROSITE" id="PS51752"/>
    </source>
</evidence>
<dbReference type="Pfam" id="PF01419">
    <property type="entry name" value="Jacalin"/>
    <property type="match status" value="1"/>
</dbReference>
<name>A0A200QMS0_MACCD</name>
<dbReference type="InParanoid" id="A0A200QMS0"/>
<dbReference type="GO" id="GO:0030246">
    <property type="term" value="F:carbohydrate binding"/>
    <property type="evidence" value="ECO:0007669"/>
    <property type="project" value="UniProtKB-KW"/>
</dbReference>
<dbReference type="FunCoup" id="A0A200QMS0">
    <property type="interactions" value="5"/>
</dbReference>
<feature type="region of interest" description="Disordered" evidence="2">
    <location>
        <begin position="102"/>
        <end position="125"/>
    </location>
</feature>
<evidence type="ECO:0000256" key="2">
    <source>
        <dbReference type="SAM" id="MobiDB-lite"/>
    </source>
</evidence>
<feature type="domain" description="Jacalin-type lectin" evidence="3">
    <location>
        <begin position="1"/>
        <end position="82"/>
    </location>
</feature>
<proteinExistence type="predicted"/>
<comment type="caution">
    <text evidence="4">The sequence shown here is derived from an EMBL/GenBank/DDBJ whole genome shotgun (WGS) entry which is preliminary data.</text>
</comment>
<reference evidence="4 5" key="1">
    <citation type="journal article" date="2017" name="Mol. Plant">
        <title>The Genome of Medicinal Plant Macleaya cordata Provides New Insights into Benzylisoquinoline Alkaloids Metabolism.</title>
        <authorList>
            <person name="Liu X."/>
            <person name="Liu Y."/>
            <person name="Huang P."/>
            <person name="Ma Y."/>
            <person name="Qing Z."/>
            <person name="Tang Q."/>
            <person name="Cao H."/>
            <person name="Cheng P."/>
            <person name="Zheng Y."/>
            <person name="Yuan Z."/>
            <person name="Zhou Y."/>
            <person name="Liu J."/>
            <person name="Tang Z."/>
            <person name="Zhuo Y."/>
            <person name="Zhang Y."/>
            <person name="Yu L."/>
            <person name="Huang J."/>
            <person name="Yang P."/>
            <person name="Peng Q."/>
            <person name="Zhang J."/>
            <person name="Jiang W."/>
            <person name="Zhang Z."/>
            <person name="Lin K."/>
            <person name="Ro D.K."/>
            <person name="Chen X."/>
            <person name="Xiong X."/>
            <person name="Shang Y."/>
            <person name="Huang S."/>
            <person name="Zeng J."/>
        </authorList>
    </citation>
    <scope>NUCLEOTIDE SEQUENCE [LARGE SCALE GENOMIC DNA]</scope>
    <source>
        <strain evidence="5">cv. BLH2017</strain>
        <tissue evidence="4">Root</tissue>
    </source>
</reference>
<accession>A0A200QMS0</accession>